<keyword evidence="1" id="KW-0732">Signal</keyword>
<evidence type="ECO:0000313" key="3">
    <source>
        <dbReference type="Proteomes" id="UP000189935"/>
    </source>
</evidence>
<dbReference type="AlphaFoldDB" id="A0A1M7FHL3"/>
<reference evidence="2 3" key="1">
    <citation type="submission" date="2016-11" db="EMBL/GenBank/DDBJ databases">
        <authorList>
            <person name="Jaros S."/>
            <person name="Januszkiewicz K."/>
            <person name="Wedrychowicz H."/>
        </authorList>
    </citation>
    <scope>NUCLEOTIDE SEQUENCE [LARGE SCALE GENOMIC DNA]</scope>
    <source>
        <strain evidence="2 3">GAS499</strain>
    </source>
</reference>
<proteinExistence type="predicted"/>
<dbReference type="InterPro" id="IPR021937">
    <property type="entry name" value="DUF3551"/>
</dbReference>
<dbReference type="EMBL" id="LT670844">
    <property type="protein sequence ID" value="SHM03496.1"/>
    <property type="molecule type" value="Genomic_DNA"/>
</dbReference>
<feature type="chain" id="PRO_5012635963" description="DUF3551 domain-containing protein" evidence="1">
    <location>
        <begin position="23"/>
        <end position="87"/>
    </location>
</feature>
<dbReference type="Pfam" id="PF12071">
    <property type="entry name" value="DUF3551"/>
    <property type="match status" value="1"/>
</dbReference>
<gene>
    <name evidence="2" type="ORF">SAMN05444159_7503</name>
</gene>
<evidence type="ECO:0008006" key="4">
    <source>
        <dbReference type="Google" id="ProtNLM"/>
    </source>
</evidence>
<sequence length="87" mass="9350">MRNLVLAILAIGAASIAGPAAAQTYDPDYPVCLHVYGPATYYECRYTSLAQCNASASGRGAQCVISPYFASVQVPAGPHYRRHPRVY</sequence>
<accession>A0A1M7FHL3</accession>
<dbReference type="OrthoDB" id="8229016at2"/>
<dbReference type="Proteomes" id="UP000189935">
    <property type="component" value="Chromosome I"/>
</dbReference>
<protein>
    <recommendedName>
        <fullName evidence="4">DUF3551 domain-containing protein</fullName>
    </recommendedName>
</protein>
<evidence type="ECO:0000313" key="2">
    <source>
        <dbReference type="EMBL" id="SHM03496.1"/>
    </source>
</evidence>
<evidence type="ECO:0000256" key="1">
    <source>
        <dbReference type="SAM" id="SignalP"/>
    </source>
</evidence>
<feature type="signal peptide" evidence="1">
    <location>
        <begin position="1"/>
        <end position="22"/>
    </location>
</feature>
<organism evidence="2 3">
    <name type="scientific">Bradyrhizobium lablabi</name>
    <dbReference type="NCBI Taxonomy" id="722472"/>
    <lineage>
        <taxon>Bacteria</taxon>
        <taxon>Pseudomonadati</taxon>
        <taxon>Pseudomonadota</taxon>
        <taxon>Alphaproteobacteria</taxon>
        <taxon>Hyphomicrobiales</taxon>
        <taxon>Nitrobacteraceae</taxon>
        <taxon>Bradyrhizobium</taxon>
    </lineage>
</organism>
<name>A0A1M7FHL3_9BRAD</name>
<dbReference type="RefSeq" id="WP_079544476.1">
    <property type="nucleotide sequence ID" value="NZ_LT670844.1"/>
</dbReference>